<dbReference type="Proteomes" id="UP001165986">
    <property type="component" value="Unassembled WGS sequence"/>
</dbReference>
<comment type="caution">
    <text evidence="1">The sequence shown here is derived from an EMBL/GenBank/DDBJ whole genome shotgun (WGS) entry which is preliminary data.</text>
</comment>
<dbReference type="AlphaFoldDB" id="A0AA40SU77"/>
<gene>
    <name evidence="1" type="ORF">FNW02_05770</name>
</gene>
<protein>
    <submittedName>
        <fullName evidence="1">Uncharacterized protein</fullName>
    </submittedName>
</protein>
<reference evidence="1" key="1">
    <citation type="submission" date="2019-07" db="EMBL/GenBank/DDBJ databases">
        <title>Toxilogical consequences of a new and cryptic species of cyanobacteria (Komarekiella delphini-convector) recovered from the epidermis of a bottlenose dolphin and 1500 ft. in the air.</title>
        <authorList>
            <person name="Brown A.O."/>
            <person name="Dvorak P."/>
            <person name="Villanueva C.D."/>
            <person name="Foss A.J."/>
            <person name="Garvey A.D."/>
            <person name="Gibson Q.A."/>
            <person name="Johansen J.R."/>
            <person name="Casamatta D.A."/>
        </authorList>
    </citation>
    <scope>NUCLEOTIDE SEQUENCE</scope>
    <source>
        <strain evidence="1">SJRDD-AB1</strain>
    </source>
</reference>
<organism evidence="1 2">
    <name type="scientific">Komarekiella delphini-convector SJRDD-AB1</name>
    <dbReference type="NCBI Taxonomy" id="2593771"/>
    <lineage>
        <taxon>Bacteria</taxon>
        <taxon>Bacillati</taxon>
        <taxon>Cyanobacteriota</taxon>
        <taxon>Cyanophyceae</taxon>
        <taxon>Nostocales</taxon>
        <taxon>Nostocaceae</taxon>
        <taxon>Komarekiella</taxon>
        <taxon>Komarekiella delphini-convector</taxon>
    </lineage>
</organism>
<keyword evidence="2" id="KW-1185">Reference proteome</keyword>
<name>A0AA40SU77_9NOST</name>
<dbReference type="EMBL" id="VJXY01000004">
    <property type="protein sequence ID" value="MBD6615363.1"/>
    <property type="molecule type" value="Genomic_DNA"/>
</dbReference>
<sequence>MAKTPEYPIVVIPELVKEKKQFTPLVFPSGQGDAPIGASEGLFENVLKHYFGEIVSPQQVMLPPGHRLPFTADFLIIEPNTGLHIDLEVDEPISFATLKPTHCIGEDDYRNKCFADANWLVIRFAEEQVSSQPERCARFIAGAIAQLTGNDTYRQKLLHVEKVTPMRQWSARQASKLKKSDYRQGYLVQRKKITV</sequence>
<dbReference type="RefSeq" id="WP_191756602.1">
    <property type="nucleotide sequence ID" value="NZ_VJXY01000004.1"/>
</dbReference>
<evidence type="ECO:0000313" key="1">
    <source>
        <dbReference type="EMBL" id="MBD6615363.1"/>
    </source>
</evidence>
<evidence type="ECO:0000313" key="2">
    <source>
        <dbReference type="Proteomes" id="UP001165986"/>
    </source>
</evidence>
<proteinExistence type="predicted"/>
<accession>A0AA40SU77</accession>